<dbReference type="AlphaFoldDB" id="A0A495SDK2"/>
<accession>A0A495SDK2</accession>
<dbReference type="InterPro" id="IPR029068">
    <property type="entry name" value="Glyas_Bleomycin-R_OHBP_Dase"/>
</dbReference>
<protein>
    <recommendedName>
        <fullName evidence="1">VOC domain-containing protein</fullName>
    </recommendedName>
</protein>
<dbReference type="Proteomes" id="UP000272428">
    <property type="component" value="Unassembled WGS sequence"/>
</dbReference>
<evidence type="ECO:0000313" key="2">
    <source>
        <dbReference type="EMBL" id="RKS97956.1"/>
    </source>
</evidence>
<sequence length="143" mass="16682">MFYVIKVIQIQYMKSKKIWANYSVKDARRTHEFYTRLGFTPNTFNTDPKLASFLFGDHDFVIHFFEQGTKIDEYLPPGFHTGEIIFTLSAESEEEVKDWKDRVEKAGGNISNETERNGSDYYGFTFTDPDGHKFNILLIEMGI</sequence>
<organism evidence="2 3">
    <name type="scientific">Chryseobacterium defluvii</name>
    <dbReference type="NCBI Taxonomy" id="160396"/>
    <lineage>
        <taxon>Bacteria</taxon>
        <taxon>Pseudomonadati</taxon>
        <taxon>Bacteroidota</taxon>
        <taxon>Flavobacteriia</taxon>
        <taxon>Flavobacteriales</taxon>
        <taxon>Weeksellaceae</taxon>
        <taxon>Chryseobacterium group</taxon>
        <taxon>Chryseobacterium</taxon>
    </lineage>
</organism>
<dbReference type="Pfam" id="PF00903">
    <property type="entry name" value="Glyoxalase"/>
    <property type="match status" value="1"/>
</dbReference>
<dbReference type="PANTHER" id="PTHR36503:SF2">
    <property type="entry name" value="BLR2408 PROTEIN"/>
    <property type="match status" value="1"/>
</dbReference>
<evidence type="ECO:0000313" key="3">
    <source>
        <dbReference type="Proteomes" id="UP000272428"/>
    </source>
</evidence>
<feature type="domain" description="VOC" evidence="1">
    <location>
        <begin position="16"/>
        <end position="139"/>
    </location>
</feature>
<gene>
    <name evidence="2" type="ORF">BCF58_2092</name>
</gene>
<reference evidence="2 3" key="1">
    <citation type="submission" date="2018-10" db="EMBL/GenBank/DDBJ databases">
        <title>Genomic Encyclopedia of Archaeal and Bacterial Type Strains, Phase II (KMG-II): from individual species to whole genera.</title>
        <authorList>
            <person name="Goeker M."/>
        </authorList>
    </citation>
    <scope>NUCLEOTIDE SEQUENCE [LARGE SCALE GENOMIC DNA]</scope>
    <source>
        <strain evidence="2 3">DSM 14219</strain>
    </source>
</reference>
<dbReference type="EMBL" id="RBXB01000002">
    <property type="protein sequence ID" value="RKS97956.1"/>
    <property type="molecule type" value="Genomic_DNA"/>
</dbReference>
<name>A0A495SDK2_9FLAO</name>
<proteinExistence type="predicted"/>
<dbReference type="Gene3D" id="3.10.180.10">
    <property type="entry name" value="2,3-Dihydroxybiphenyl 1,2-Dioxygenase, domain 1"/>
    <property type="match status" value="1"/>
</dbReference>
<dbReference type="InterPro" id="IPR037523">
    <property type="entry name" value="VOC_core"/>
</dbReference>
<comment type="caution">
    <text evidence="2">The sequence shown here is derived from an EMBL/GenBank/DDBJ whole genome shotgun (WGS) entry which is preliminary data.</text>
</comment>
<dbReference type="SUPFAM" id="SSF54593">
    <property type="entry name" value="Glyoxalase/Bleomycin resistance protein/Dihydroxybiphenyl dioxygenase"/>
    <property type="match status" value="1"/>
</dbReference>
<dbReference type="PROSITE" id="PS51819">
    <property type="entry name" value="VOC"/>
    <property type="match status" value="1"/>
</dbReference>
<dbReference type="PANTHER" id="PTHR36503">
    <property type="entry name" value="BLR2520 PROTEIN"/>
    <property type="match status" value="1"/>
</dbReference>
<evidence type="ECO:0000259" key="1">
    <source>
        <dbReference type="PROSITE" id="PS51819"/>
    </source>
</evidence>
<keyword evidence="3" id="KW-1185">Reference proteome</keyword>
<dbReference type="InterPro" id="IPR004360">
    <property type="entry name" value="Glyas_Fos-R_dOase_dom"/>
</dbReference>